<dbReference type="InterPro" id="IPR027417">
    <property type="entry name" value="P-loop_NTPase"/>
</dbReference>
<dbReference type="SUPFAM" id="SSF52540">
    <property type="entry name" value="P-loop containing nucleoside triphosphate hydrolases"/>
    <property type="match status" value="1"/>
</dbReference>
<evidence type="ECO:0000313" key="2">
    <source>
        <dbReference type="Proteomes" id="UP000199208"/>
    </source>
</evidence>
<dbReference type="EMBL" id="FMWL01000020">
    <property type="protein sequence ID" value="SCZ81583.1"/>
    <property type="molecule type" value="Genomic_DNA"/>
</dbReference>
<dbReference type="Proteomes" id="UP000199208">
    <property type="component" value="Unassembled WGS sequence"/>
</dbReference>
<reference evidence="1 2" key="1">
    <citation type="submission" date="2016-10" db="EMBL/GenBank/DDBJ databases">
        <authorList>
            <person name="de Groot N.N."/>
        </authorList>
    </citation>
    <scope>NUCLEOTIDE SEQUENCE [LARGE SCALE GENOMIC DNA]</scope>
    <source>
        <strain evidence="1 2">DSM 2784</strain>
    </source>
</reference>
<organism evidence="1 2">
    <name type="scientific">Acidaminobacter hydrogenoformans DSM 2784</name>
    <dbReference type="NCBI Taxonomy" id="1120920"/>
    <lineage>
        <taxon>Bacteria</taxon>
        <taxon>Bacillati</taxon>
        <taxon>Bacillota</taxon>
        <taxon>Clostridia</taxon>
        <taxon>Peptostreptococcales</taxon>
        <taxon>Acidaminobacteraceae</taxon>
        <taxon>Acidaminobacter</taxon>
    </lineage>
</organism>
<proteinExistence type="predicted"/>
<accession>A0A1G5S5J6</accession>
<dbReference type="RefSeq" id="WP_092592676.1">
    <property type="nucleotide sequence ID" value="NZ_FMWL01000020.1"/>
</dbReference>
<name>A0A1G5S5J6_9FIRM</name>
<keyword evidence="2" id="KW-1185">Reference proteome</keyword>
<gene>
    <name evidence="1" type="ORF">SAMN03080599_02866</name>
</gene>
<dbReference type="OrthoDB" id="4770574at2"/>
<evidence type="ECO:0008006" key="3">
    <source>
        <dbReference type="Google" id="ProtNLM"/>
    </source>
</evidence>
<dbReference type="AlphaFoldDB" id="A0A1G5S5J6"/>
<sequence>MKKITINLENCYGIKRLQETFNFEYLNKKKDIEKSSSICIYAPNGMMKTSFAKTFYKLSKSETPKEEIHDKTTVCEVMINGEPIKPNEIFVIKSAVDMTSEPEHVSTLLVDEDKKREYESIFKTILELKKTFIIKMNRLSGIKKEDVEKEILNDFGAEDIYKCLQSIDVSLYNDDFSDLKYSEIFDKDVIDFLKTKEVQGNIKDYMEKYNSIIEEYPFFSKGKFNLTRADKVVKTLSDEGFFVSQNSVMLTGEDHPLSELELKEKIEETQNKINSNAELKKIRSLLTGKAKCKRFEEIIEGMDDVSTFFNEIVDIDQFKKKIWVSYFKSEAVFSSYIEEYNENIVKLNEIENLAEFEKTKWKVAIDKFNDRFGIRYILDIENKKSAIVGKEVPSVVIKTMDEETGEWKVFKRNELNGLDVLSQGEKRALYLLNIIFEVEARKESTQKTLFIVDDIADSFDYKNKYAIIQYLREISEDPNFYQIVLTHNFDFFRTLQSRYIKYKDCYIAVKDEQGIRLETANGIKNPFILDWKKNLKDRKKLIASIPFVRNIIEYTQGTDGDNYQDLTSLLHYKPTISENISIERIRQVFCQAIPNIIFPEFETDTPSITTIIQTEAAECLHSAEGINLENKIVLSIALRLKAEKYMIDKISDDEFIGRLFEDCKERNGSQTYPIFKKYFEMFPDDDKCRKLIDEINLTTPENIHVNSFMFEPILDMSDAHLKKIYAQALELLKIEDRKIVI</sequence>
<evidence type="ECO:0000313" key="1">
    <source>
        <dbReference type="EMBL" id="SCZ81583.1"/>
    </source>
</evidence>
<protein>
    <recommendedName>
        <fullName evidence="3">Wobble nucleotide-excising tRNase</fullName>
    </recommendedName>
</protein>